<organism evidence="1 2">
    <name type="scientific">Haematococcus lacustris</name>
    <name type="common">Green alga</name>
    <name type="synonym">Haematococcus pluvialis</name>
    <dbReference type="NCBI Taxonomy" id="44745"/>
    <lineage>
        <taxon>Eukaryota</taxon>
        <taxon>Viridiplantae</taxon>
        <taxon>Chlorophyta</taxon>
        <taxon>core chlorophytes</taxon>
        <taxon>Chlorophyceae</taxon>
        <taxon>CS clade</taxon>
        <taxon>Chlamydomonadales</taxon>
        <taxon>Haematococcaceae</taxon>
        <taxon>Haematococcus</taxon>
    </lineage>
</organism>
<reference evidence="1 2" key="1">
    <citation type="submission" date="2020-02" db="EMBL/GenBank/DDBJ databases">
        <title>Draft genome sequence of Haematococcus lacustris strain NIES-144.</title>
        <authorList>
            <person name="Morimoto D."/>
            <person name="Nakagawa S."/>
            <person name="Yoshida T."/>
            <person name="Sawayama S."/>
        </authorList>
    </citation>
    <scope>NUCLEOTIDE SEQUENCE [LARGE SCALE GENOMIC DNA]</scope>
    <source>
        <strain evidence="1 2">NIES-144</strain>
    </source>
</reference>
<accession>A0A699YVL8</accession>
<dbReference type="Proteomes" id="UP000485058">
    <property type="component" value="Unassembled WGS sequence"/>
</dbReference>
<evidence type="ECO:0000313" key="2">
    <source>
        <dbReference type="Proteomes" id="UP000485058"/>
    </source>
</evidence>
<sequence length="61" mass="6846">MPTTQRTPTTQRMSSLVISSARCQDQPSIHHVKAVRRYGPCNERLLWTTQPCHIGKLSGPS</sequence>
<protein>
    <submittedName>
        <fullName evidence="1">Uncharacterized protein</fullName>
    </submittedName>
</protein>
<evidence type="ECO:0000313" key="1">
    <source>
        <dbReference type="EMBL" id="GFH10539.1"/>
    </source>
</evidence>
<keyword evidence="2" id="KW-1185">Reference proteome</keyword>
<dbReference type="AlphaFoldDB" id="A0A699YVL8"/>
<comment type="caution">
    <text evidence="1">The sequence shown here is derived from an EMBL/GenBank/DDBJ whole genome shotgun (WGS) entry which is preliminary data.</text>
</comment>
<name>A0A699YVL8_HAELA</name>
<gene>
    <name evidence="1" type="ORF">HaLaN_05866</name>
</gene>
<dbReference type="EMBL" id="BLLF01000324">
    <property type="protein sequence ID" value="GFH10539.1"/>
    <property type="molecule type" value="Genomic_DNA"/>
</dbReference>
<proteinExistence type="predicted"/>